<accession>A0A2W1J8D8</accession>
<evidence type="ECO:0000313" key="3">
    <source>
        <dbReference type="Proteomes" id="UP000248857"/>
    </source>
</evidence>
<protein>
    <submittedName>
        <fullName evidence="2">Pyridoxine/pyridoxamine 5'-phosphate oxidase</fullName>
        <ecNumber evidence="2">1.4.3.5</ecNumber>
    </submittedName>
</protein>
<dbReference type="AlphaFoldDB" id="A0A2W1J8D8"/>
<dbReference type="OrthoDB" id="5736591at2"/>
<dbReference type="InterPro" id="IPR012349">
    <property type="entry name" value="Split_barrel_FMN-bd"/>
</dbReference>
<proteinExistence type="predicted"/>
<feature type="domain" description="Pyridoxamine 5'-phosphate oxidase Alr4036 family FMN-binding" evidence="1">
    <location>
        <begin position="5"/>
        <end position="97"/>
    </location>
</feature>
<organism evidence="2 3">
    <name type="scientific">Acaryochloris thomasi RCC1774</name>
    <dbReference type="NCBI Taxonomy" id="1764569"/>
    <lineage>
        <taxon>Bacteria</taxon>
        <taxon>Bacillati</taxon>
        <taxon>Cyanobacteriota</taxon>
        <taxon>Cyanophyceae</taxon>
        <taxon>Acaryochloridales</taxon>
        <taxon>Acaryochloridaceae</taxon>
        <taxon>Acaryochloris</taxon>
        <taxon>Acaryochloris thomasi</taxon>
    </lineage>
</organism>
<dbReference type="Proteomes" id="UP000248857">
    <property type="component" value="Unassembled WGS sequence"/>
</dbReference>
<dbReference type="EMBL" id="PQWO01000038">
    <property type="protein sequence ID" value="PZD70428.1"/>
    <property type="molecule type" value="Genomic_DNA"/>
</dbReference>
<dbReference type="Gene3D" id="2.30.110.10">
    <property type="entry name" value="Electron Transport, Fmn-binding Protein, Chain A"/>
    <property type="match status" value="1"/>
</dbReference>
<dbReference type="InterPro" id="IPR024015">
    <property type="entry name" value="Pyridox_Oxase_FMN-dep_Alr4036"/>
</dbReference>
<dbReference type="RefSeq" id="WP_110989040.1">
    <property type="nucleotide sequence ID" value="NZ_CAWNWM010000038.1"/>
</dbReference>
<dbReference type="InterPro" id="IPR024624">
    <property type="entry name" value="Pyridox_Oxase_Alr4036_FMN-bd"/>
</dbReference>
<dbReference type="GO" id="GO:0004733">
    <property type="term" value="F:pyridoxamine phosphate oxidase activity"/>
    <property type="evidence" value="ECO:0007669"/>
    <property type="project" value="UniProtKB-EC"/>
</dbReference>
<keyword evidence="2" id="KW-0560">Oxidoreductase</keyword>
<name>A0A2W1J8D8_9CYAN</name>
<dbReference type="GO" id="GO:0010181">
    <property type="term" value="F:FMN binding"/>
    <property type="evidence" value="ECO:0007669"/>
    <property type="project" value="InterPro"/>
</dbReference>
<comment type="caution">
    <text evidence="2">The sequence shown here is derived from an EMBL/GenBank/DDBJ whole genome shotgun (WGS) entry which is preliminary data.</text>
</comment>
<dbReference type="NCBIfam" id="TIGR04026">
    <property type="entry name" value="PPOX_FMN_cyano"/>
    <property type="match status" value="1"/>
</dbReference>
<sequence>MTPPTPWRPTLARALHRNRSLPNARYLQLATLTRDQKPANRTVVFRGFLEASNQLKFVTDQRSAKVGQIQSCSWTEACWYFPKTREQFRISGQLRLIDRDCADASLQRQRQLTWKALSESAQEQFAWPTPGMPQTENPAAIESLDADRPLLSFCLVLLEPNRVDHLELRGMPQQRRLYHLESSGQWSVQPVNP</sequence>
<gene>
    <name evidence="2" type="primary">pdxH_4</name>
    <name evidence="2" type="ORF">C1752_12982</name>
</gene>
<dbReference type="Pfam" id="PF12766">
    <property type="entry name" value="Pyridox_oxase_2"/>
    <property type="match status" value="1"/>
</dbReference>
<dbReference type="PANTHER" id="PTHR28243:SF1">
    <property type="entry name" value="PYRIDOXAMINE 5'-PHOSPHATE OXIDASE ALR4036 FAMILY FMN-BINDING DOMAIN-CONTAINING PROTEIN"/>
    <property type="match status" value="1"/>
</dbReference>
<keyword evidence="3" id="KW-1185">Reference proteome</keyword>
<dbReference type="PANTHER" id="PTHR28243">
    <property type="entry name" value="AGL049CP"/>
    <property type="match status" value="1"/>
</dbReference>
<reference evidence="2 3" key="1">
    <citation type="journal article" date="2018" name="Sci. Rep.">
        <title>A novel species of the marine cyanobacterium Acaryochloris with a unique pigment content and lifestyle.</title>
        <authorList>
            <person name="Partensky F."/>
            <person name="Six C."/>
            <person name="Ratin M."/>
            <person name="Garczarek L."/>
            <person name="Vaulot D."/>
            <person name="Probert I."/>
            <person name="Calteau A."/>
            <person name="Gourvil P."/>
            <person name="Marie D."/>
            <person name="Grebert T."/>
            <person name="Bouchier C."/>
            <person name="Le Panse S."/>
            <person name="Gachenot M."/>
            <person name="Rodriguez F."/>
            <person name="Garrido J.L."/>
        </authorList>
    </citation>
    <scope>NUCLEOTIDE SEQUENCE [LARGE SCALE GENOMIC DNA]</scope>
    <source>
        <strain evidence="2 3">RCC1774</strain>
    </source>
</reference>
<dbReference type="EC" id="1.4.3.5" evidence="2"/>
<dbReference type="SUPFAM" id="SSF50475">
    <property type="entry name" value="FMN-binding split barrel"/>
    <property type="match status" value="1"/>
</dbReference>
<evidence type="ECO:0000313" key="2">
    <source>
        <dbReference type="EMBL" id="PZD70428.1"/>
    </source>
</evidence>
<evidence type="ECO:0000259" key="1">
    <source>
        <dbReference type="Pfam" id="PF12766"/>
    </source>
</evidence>